<dbReference type="InterPro" id="IPR004358">
    <property type="entry name" value="Sig_transdc_His_kin-like_C"/>
</dbReference>
<protein>
    <recommendedName>
        <fullName evidence="10">Circadian input-output histidine kinase CikA</fullName>
        <ecNumber evidence="3">2.7.13.3</ecNumber>
    </recommendedName>
</protein>
<evidence type="ECO:0000259" key="15">
    <source>
        <dbReference type="PROSITE" id="PS50110"/>
    </source>
</evidence>
<evidence type="ECO:0000256" key="8">
    <source>
        <dbReference type="ARBA" id="ARBA00022840"/>
    </source>
</evidence>
<evidence type="ECO:0000313" key="16">
    <source>
        <dbReference type="EMBL" id="OME69250.1"/>
    </source>
</evidence>
<dbReference type="CDD" id="cd00082">
    <property type="entry name" value="HisKA"/>
    <property type="match status" value="1"/>
</dbReference>
<feature type="modified residue" description="4-aspartylphosphate" evidence="11">
    <location>
        <position position="842"/>
    </location>
</feature>
<keyword evidence="12" id="KW-0175">Coiled coil</keyword>
<dbReference type="Pfam" id="PF00072">
    <property type="entry name" value="Response_reg"/>
    <property type="match status" value="1"/>
</dbReference>
<proteinExistence type="inferred from homology"/>
<dbReference type="SUPFAM" id="SSF47384">
    <property type="entry name" value="Homodimeric domain of signal transducing histidine kinase"/>
    <property type="match status" value="1"/>
</dbReference>
<sequence>MTGRRHFVKKHRFTLQYKILSVTVLIVICLLGFVMIMHDRINTLQRETSFISHQDREITSLANKIEKNILDMETGQRGYIITGDGKYLEPYNLGKAQWKASYDKLSVLNANDSLQLQRLVDIENSIQHWIEQSGDYVIELKKEGQEAEILRYFNSDDGKDQMDRIRSQFSTYRETMNENTNTLIAEQADRNKLLLDFLYIAWAIIAITSVVASWIISHAIVSTIRKVTHTIAGLDSSVDMKTRVEITTNDEISDLSVATNHLIDTQQERIWIQDHANDLLSRYPGITHVSQLGDIFLSKTAEVIDYPYSALYIRTQEHDQDLFNRTSTFGGSSNITDHRIFHIGEGLVGQCAKEARLMHIQDLPEHYINIQSGLGVFAPKTLLLLPVSFSGEVVAVVEIATFSPLTERQIEFLDSISDAFGAAINSTISSMRIEQLLEQSQRLNEELQVYTEELQTQSEELQIQTESLHATNRKLEEKNLLAERKSFEAEQAQIELAQSAELLRQSSQYKSEFLANMSHELRTPLNGILLLSEFLMENQSGALSEEDIEFSQAIHSSGQDLLRLINDILDLSKVEAGKLNIEIEAINLTEIPEAMLQSFNQLSRKKEIPFHIQIGEDLPPLFYSDAQRVRQIIINLLSNAFKFTAKGSITLEIRLATKDELVKLGNLETGLFIAFAIKDTGIGIPYEKQSIIFEAFQQADGNTERQYGGTGLGLSISRELATLLGGRITVESQEGMGSVFTVYLPLKLQDPSLEETTEKVVALNHEEEGSVALAAATSENISSDFTSLNHKHVLIVDDDERNLFALSNMLRKRGLQVTTAADGERGIHALEQSASIDIVLMDIMMPVMNGYEAINRIREIPTKKEIPIIALTGKALKEDKAKILQAGATDYLSKPINLDRLLALMQLLLTSDS</sequence>
<evidence type="ECO:0000256" key="3">
    <source>
        <dbReference type="ARBA" id="ARBA00012438"/>
    </source>
</evidence>
<dbReference type="Gene3D" id="3.40.50.2300">
    <property type="match status" value="1"/>
</dbReference>
<dbReference type="InterPro" id="IPR003661">
    <property type="entry name" value="HisK_dim/P_dom"/>
</dbReference>
<gene>
    <name evidence="16" type="ORF">BSK65_14645</name>
</gene>
<dbReference type="FunFam" id="3.30.565.10:FF:000010">
    <property type="entry name" value="Sensor histidine kinase RcsC"/>
    <property type="match status" value="1"/>
</dbReference>
<feature type="domain" description="Response regulatory" evidence="15">
    <location>
        <begin position="792"/>
        <end position="909"/>
    </location>
</feature>
<feature type="coiled-coil region" evidence="12">
    <location>
        <begin position="433"/>
        <end position="492"/>
    </location>
</feature>
<comment type="similarity">
    <text evidence="2">In the N-terminal section; belongs to the phytochrome family.</text>
</comment>
<dbReference type="Pfam" id="PF02518">
    <property type="entry name" value="HATPase_c"/>
    <property type="match status" value="1"/>
</dbReference>
<dbReference type="Gene3D" id="1.10.287.130">
    <property type="match status" value="1"/>
</dbReference>
<keyword evidence="6" id="KW-0547">Nucleotide-binding</keyword>
<dbReference type="CDD" id="cd17546">
    <property type="entry name" value="REC_hyHK_CKI1_RcsC-like"/>
    <property type="match status" value="1"/>
</dbReference>
<accession>A0A1R0ZFX9</accession>
<dbReference type="CDD" id="cd19410">
    <property type="entry name" value="HK9-like_sensor"/>
    <property type="match status" value="1"/>
</dbReference>
<dbReference type="InterPro" id="IPR003594">
    <property type="entry name" value="HATPase_dom"/>
</dbReference>
<evidence type="ECO:0000256" key="7">
    <source>
        <dbReference type="ARBA" id="ARBA00022777"/>
    </source>
</evidence>
<keyword evidence="4 11" id="KW-0597">Phosphoprotein</keyword>
<name>A0A1R0ZFX9_9BACL</name>
<dbReference type="InterPro" id="IPR005467">
    <property type="entry name" value="His_kinase_dom"/>
</dbReference>
<dbReference type="PROSITE" id="PS50110">
    <property type="entry name" value="RESPONSE_REGULATORY"/>
    <property type="match status" value="1"/>
</dbReference>
<evidence type="ECO:0000256" key="2">
    <source>
        <dbReference type="ARBA" id="ARBA00006402"/>
    </source>
</evidence>
<evidence type="ECO:0000256" key="1">
    <source>
        <dbReference type="ARBA" id="ARBA00000085"/>
    </source>
</evidence>
<keyword evidence="7" id="KW-0418">Kinase</keyword>
<dbReference type="Pfam" id="PF05227">
    <property type="entry name" value="CHASE3"/>
    <property type="match status" value="1"/>
</dbReference>
<dbReference type="Gene3D" id="3.30.450.40">
    <property type="match status" value="1"/>
</dbReference>
<evidence type="ECO:0000256" key="13">
    <source>
        <dbReference type="SAM" id="Phobius"/>
    </source>
</evidence>
<keyword evidence="13" id="KW-0472">Membrane</keyword>
<dbReference type="Gene3D" id="3.30.565.10">
    <property type="entry name" value="Histidine kinase-like ATPase, C-terminal domain"/>
    <property type="match status" value="1"/>
</dbReference>
<dbReference type="InterPro" id="IPR003018">
    <property type="entry name" value="GAF"/>
</dbReference>
<comment type="caution">
    <text evidence="16">The sequence shown here is derived from an EMBL/GenBank/DDBJ whole genome shotgun (WGS) entry which is preliminary data.</text>
</comment>
<dbReference type="InterPro" id="IPR007891">
    <property type="entry name" value="CHASE3"/>
</dbReference>
<reference evidence="16 17" key="1">
    <citation type="submission" date="2016-11" db="EMBL/GenBank/DDBJ databases">
        <title>Paenibacillus species isolates.</title>
        <authorList>
            <person name="Beno S.M."/>
        </authorList>
    </citation>
    <scope>NUCLEOTIDE SEQUENCE [LARGE SCALE GENOMIC DNA]</scope>
    <source>
        <strain evidence="16 17">FSL H7-0443</strain>
    </source>
</reference>
<evidence type="ECO:0000256" key="5">
    <source>
        <dbReference type="ARBA" id="ARBA00022679"/>
    </source>
</evidence>
<dbReference type="EMBL" id="MPTW01000007">
    <property type="protein sequence ID" value="OME69250.1"/>
    <property type="molecule type" value="Genomic_DNA"/>
</dbReference>
<evidence type="ECO:0000256" key="6">
    <source>
        <dbReference type="ARBA" id="ARBA00022741"/>
    </source>
</evidence>
<dbReference type="SMART" id="SM00388">
    <property type="entry name" value="HisKA"/>
    <property type="match status" value="1"/>
</dbReference>
<dbReference type="GO" id="GO:0005524">
    <property type="term" value="F:ATP binding"/>
    <property type="evidence" value="ECO:0007669"/>
    <property type="project" value="UniProtKB-KW"/>
</dbReference>
<dbReference type="GO" id="GO:0000155">
    <property type="term" value="F:phosphorelay sensor kinase activity"/>
    <property type="evidence" value="ECO:0007669"/>
    <property type="project" value="InterPro"/>
</dbReference>
<evidence type="ECO:0000256" key="11">
    <source>
        <dbReference type="PROSITE-ProRule" id="PRU00169"/>
    </source>
</evidence>
<dbReference type="SUPFAM" id="SSF55874">
    <property type="entry name" value="ATPase domain of HSP90 chaperone/DNA topoisomerase II/histidine kinase"/>
    <property type="match status" value="1"/>
</dbReference>
<feature type="domain" description="Histidine kinase" evidence="14">
    <location>
        <begin position="516"/>
        <end position="748"/>
    </location>
</feature>
<dbReference type="SMART" id="SM00448">
    <property type="entry name" value="REC"/>
    <property type="match status" value="1"/>
</dbReference>
<dbReference type="AlphaFoldDB" id="A0A1R0ZFX9"/>
<evidence type="ECO:0000259" key="14">
    <source>
        <dbReference type="PROSITE" id="PS50109"/>
    </source>
</evidence>
<keyword evidence="13" id="KW-1133">Transmembrane helix</keyword>
<dbReference type="InterPro" id="IPR029016">
    <property type="entry name" value="GAF-like_dom_sf"/>
</dbReference>
<dbReference type="InterPro" id="IPR011006">
    <property type="entry name" value="CheY-like_superfamily"/>
</dbReference>
<evidence type="ECO:0000313" key="17">
    <source>
        <dbReference type="Proteomes" id="UP000187425"/>
    </source>
</evidence>
<dbReference type="PROSITE" id="PS50109">
    <property type="entry name" value="HIS_KIN"/>
    <property type="match status" value="1"/>
</dbReference>
<keyword evidence="8" id="KW-0067">ATP-binding</keyword>
<feature type="transmembrane region" description="Helical" evidence="13">
    <location>
        <begin position="197"/>
        <end position="216"/>
    </location>
</feature>
<dbReference type="EC" id="2.7.13.3" evidence="3"/>
<dbReference type="Proteomes" id="UP000187425">
    <property type="component" value="Unassembled WGS sequence"/>
</dbReference>
<comment type="catalytic activity">
    <reaction evidence="1">
        <text>ATP + protein L-histidine = ADP + protein N-phospho-L-histidine.</text>
        <dbReference type="EC" id="2.7.13.3"/>
    </reaction>
</comment>
<keyword evidence="9" id="KW-0902">Two-component regulatory system</keyword>
<evidence type="ECO:0000256" key="12">
    <source>
        <dbReference type="SAM" id="Coils"/>
    </source>
</evidence>
<dbReference type="SMART" id="SM00387">
    <property type="entry name" value="HATPase_c"/>
    <property type="match status" value="1"/>
</dbReference>
<dbReference type="PRINTS" id="PR00344">
    <property type="entry name" value="BCTRLSENSOR"/>
</dbReference>
<evidence type="ECO:0000256" key="4">
    <source>
        <dbReference type="ARBA" id="ARBA00022553"/>
    </source>
</evidence>
<dbReference type="Gene3D" id="6.10.340.10">
    <property type="match status" value="1"/>
</dbReference>
<dbReference type="InterPro" id="IPR036097">
    <property type="entry name" value="HisK_dim/P_sf"/>
</dbReference>
<evidence type="ECO:0000256" key="9">
    <source>
        <dbReference type="ARBA" id="ARBA00023012"/>
    </source>
</evidence>
<keyword evidence="13" id="KW-0812">Transmembrane</keyword>
<dbReference type="PANTHER" id="PTHR43047">
    <property type="entry name" value="TWO-COMPONENT HISTIDINE PROTEIN KINASE"/>
    <property type="match status" value="1"/>
</dbReference>
<keyword evidence="5" id="KW-0808">Transferase</keyword>
<dbReference type="SUPFAM" id="SSF55781">
    <property type="entry name" value="GAF domain-like"/>
    <property type="match status" value="1"/>
</dbReference>
<dbReference type="Pfam" id="PF00512">
    <property type="entry name" value="HisKA"/>
    <property type="match status" value="1"/>
</dbReference>
<dbReference type="Pfam" id="PF13185">
    <property type="entry name" value="GAF_2"/>
    <property type="match status" value="1"/>
</dbReference>
<feature type="transmembrane region" description="Helical" evidence="13">
    <location>
        <begin position="15"/>
        <end position="36"/>
    </location>
</feature>
<evidence type="ECO:0000256" key="10">
    <source>
        <dbReference type="ARBA" id="ARBA00074306"/>
    </source>
</evidence>
<dbReference type="OrthoDB" id="9790669at2"/>
<dbReference type="CDD" id="cd16922">
    <property type="entry name" value="HATPase_EvgS-ArcB-TorS-like"/>
    <property type="match status" value="1"/>
</dbReference>
<dbReference type="InterPro" id="IPR001789">
    <property type="entry name" value="Sig_transdc_resp-reg_receiver"/>
</dbReference>
<dbReference type="SUPFAM" id="SSF52172">
    <property type="entry name" value="CheY-like"/>
    <property type="match status" value="1"/>
</dbReference>
<dbReference type="InterPro" id="IPR036890">
    <property type="entry name" value="HATPase_C_sf"/>
</dbReference>
<organism evidence="16 17">
    <name type="scientific">Paenibacillus odorifer</name>
    <dbReference type="NCBI Taxonomy" id="189426"/>
    <lineage>
        <taxon>Bacteria</taxon>
        <taxon>Bacillati</taxon>
        <taxon>Bacillota</taxon>
        <taxon>Bacilli</taxon>
        <taxon>Bacillales</taxon>
        <taxon>Paenibacillaceae</taxon>
        <taxon>Paenibacillus</taxon>
    </lineage>
</organism>